<dbReference type="EMBL" id="QAAD01000001">
    <property type="protein sequence ID" value="PTN10403.1"/>
    <property type="molecule type" value="Genomic_DNA"/>
</dbReference>
<dbReference type="RefSeq" id="WP_146161393.1">
    <property type="nucleotide sequence ID" value="NZ_OY782574.1"/>
</dbReference>
<evidence type="ECO:0000256" key="1">
    <source>
        <dbReference type="SAM" id="SignalP"/>
    </source>
</evidence>
<evidence type="ECO:0000313" key="2">
    <source>
        <dbReference type="EMBL" id="PTN10403.1"/>
    </source>
</evidence>
<dbReference type="OrthoDB" id="1118808at2"/>
<feature type="chain" id="PRO_5015773508" evidence="1">
    <location>
        <begin position="22"/>
        <end position="237"/>
    </location>
</feature>
<dbReference type="Proteomes" id="UP000243525">
    <property type="component" value="Unassembled WGS sequence"/>
</dbReference>
<dbReference type="AlphaFoldDB" id="A0A2T5C627"/>
<dbReference type="PROSITE" id="PS51257">
    <property type="entry name" value="PROKAR_LIPOPROTEIN"/>
    <property type="match status" value="1"/>
</dbReference>
<proteinExistence type="predicted"/>
<name>A0A2T5C627_9BACT</name>
<accession>A0A2T5C627</accession>
<reference evidence="2 3" key="1">
    <citation type="submission" date="2018-04" db="EMBL/GenBank/DDBJ databases">
        <title>Genomic Encyclopedia of Archaeal and Bacterial Type Strains, Phase II (KMG-II): from individual species to whole genera.</title>
        <authorList>
            <person name="Goeker M."/>
        </authorList>
    </citation>
    <scope>NUCLEOTIDE SEQUENCE [LARGE SCALE GENOMIC DNA]</scope>
    <source>
        <strain evidence="2 3">DSM 28823</strain>
    </source>
</reference>
<feature type="signal peptide" evidence="1">
    <location>
        <begin position="1"/>
        <end position="21"/>
    </location>
</feature>
<sequence length="237" mass="25029">MKKIFAKGLILAMFAGLTACNDDDPTPYGVGEAYVISKLEAPATEGEDATVVYALHLEAVGQYEVPTSVTVSGPGGATYTLSSESGYFSNNEVYTTSLPAEGSYTFNYTFASGLSTTSVDALSDEVLDPAIITSVVVSDDEVELSWEEVEDADAIVVSLRNPEGEIIFSSTTNAGYLVGNKTDYTISTQQGSWAEAPAEGTTYTLEITGLLSGSASYYQAISIAEDHIVWGQTTPAE</sequence>
<organism evidence="2 3">
    <name type="scientific">Mangrovibacterium marinum</name>
    <dbReference type="NCBI Taxonomy" id="1639118"/>
    <lineage>
        <taxon>Bacteria</taxon>
        <taxon>Pseudomonadati</taxon>
        <taxon>Bacteroidota</taxon>
        <taxon>Bacteroidia</taxon>
        <taxon>Marinilabiliales</taxon>
        <taxon>Prolixibacteraceae</taxon>
        <taxon>Mangrovibacterium</taxon>
    </lineage>
</organism>
<keyword evidence="3" id="KW-1185">Reference proteome</keyword>
<evidence type="ECO:0000313" key="3">
    <source>
        <dbReference type="Proteomes" id="UP000243525"/>
    </source>
</evidence>
<comment type="caution">
    <text evidence="2">The sequence shown here is derived from an EMBL/GenBank/DDBJ whole genome shotgun (WGS) entry which is preliminary data.</text>
</comment>
<gene>
    <name evidence="2" type="ORF">C8N47_10151</name>
</gene>
<keyword evidence="1" id="KW-0732">Signal</keyword>
<protein>
    <submittedName>
        <fullName evidence="2">Uncharacterized protein</fullName>
    </submittedName>
</protein>